<name>A0A7T8GZ70_CALRO</name>
<keyword evidence="2" id="KW-1185">Reference proteome</keyword>
<dbReference type="EMBL" id="CP045898">
    <property type="protein sequence ID" value="QQP40573.1"/>
    <property type="molecule type" value="Genomic_DNA"/>
</dbReference>
<dbReference type="Proteomes" id="UP000595437">
    <property type="component" value="Chromosome 9"/>
</dbReference>
<dbReference type="AlphaFoldDB" id="A0A7T8GZ70"/>
<accession>A0A7T8GZ70</accession>
<proteinExistence type="predicted"/>
<sequence length="53" mass="6106">MEKHLRVEELASRGLHRCSTISQGDLRHESLEPLKWVSHSESPSEHPKALTFQ</sequence>
<reference evidence="2" key="1">
    <citation type="submission" date="2021-01" db="EMBL/GenBank/DDBJ databases">
        <title>Caligus Genome Assembly.</title>
        <authorList>
            <person name="Gallardo-Escarate C."/>
        </authorList>
    </citation>
    <scope>NUCLEOTIDE SEQUENCE [LARGE SCALE GENOMIC DNA]</scope>
</reference>
<protein>
    <submittedName>
        <fullName evidence="1">Glycogenin-1</fullName>
    </submittedName>
</protein>
<gene>
    <name evidence="1" type="ORF">FKW44_014664</name>
</gene>
<evidence type="ECO:0000313" key="1">
    <source>
        <dbReference type="EMBL" id="QQP40573.1"/>
    </source>
</evidence>
<organism evidence="1 2">
    <name type="scientific">Caligus rogercresseyi</name>
    <name type="common">Sea louse</name>
    <dbReference type="NCBI Taxonomy" id="217165"/>
    <lineage>
        <taxon>Eukaryota</taxon>
        <taxon>Metazoa</taxon>
        <taxon>Ecdysozoa</taxon>
        <taxon>Arthropoda</taxon>
        <taxon>Crustacea</taxon>
        <taxon>Multicrustacea</taxon>
        <taxon>Hexanauplia</taxon>
        <taxon>Copepoda</taxon>
        <taxon>Siphonostomatoida</taxon>
        <taxon>Caligidae</taxon>
        <taxon>Caligus</taxon>
    </lineage>
</organism>
<evidence type="ECO:0000313" key="2">
    <source>
        <dbReference type="Proteomes" id="UP000595437"/>
    </source>
</evidence>